<feature type="transmembrane region" description="Helical" evidence="1">
    <location>
        <begin position="487"/>
        <end position="510"/>
    </location>
</feature>
<feature type="transmembrane region" description="Helical" evidence="1">
    <location>
        <begin position="376"/>
        <end position="394"/>
    </location>
</feature>
<feature type="transmembrane region" description="Helical" evidence="1">
    <location>
        <begin position="262"/>
        <end position="281"/>
    </location>
</feature>
<organism evidence="3 4">
    <name type="scientific">Candidatus Lokiarchaeum ossiferum</name>
    <dbReference type="NCBI Taxonomy" id="2951803"/>
    <lineage>
        <taxon>Archaea</taxon>
        <taxon>Promethearchaeati</taxon>
        <taxon>Promethearchaeota</taxon>
        <taxon>Promethearchaeia</taxon>
        <taxon>Promethearchaeales</taxon>
        <taxon>Promethearchaeaceae</taxon>
        <taxon>Candidatus Lokiarchaeum</taxon>
    </lineage>
</organism>
<feature type="transmembrane region" description="Helical" evidence="1">
    <location>
        <begin position="287"/>
        <end position="306"/>
    </location>
</feature>
<feature type="transmembrane region" description="Helical" evidence="1">
    <location>
        <begin position="157"/>
        <end position="176"/>
    </location>
</feature>
<evidence type="ECO:0000313" key="4">
    <source>
        <dbReference type="Proteomes" id="UP001208689"/>
    </source>
</evidence>
<dbReference type="EMBL" id="CP104013">
    <property type="protein sequence ID" value="UYP43733.1"/>
    <property type="molecule type" value="Genomic_DNA"/>
</dbReference>
<keyword evidence="4" id="KW-1185">Reference proteome</keyword>
<feature type="transmembrane region" description="Helical" evidence="1">
    <location>
        <begin position="350"/>
        <end position="369"/>
    </location>
</feature>
<feature type="transmembrane region" description="Helical" evidence="1">
    <location>
        <begin position="445"/>
        <end position="467"/>
    </location>
</feature>
<name>A0ABY6HJN9_9ARCH</name>
<feature type="transmembrane region" description="Helical" evidence="1">
    <location>
        <begin position="98"/>
        <end position="121"/>
    </location>
</feature>
<keyword evidence="1" id="KW-1133">Transmembrane helix</keyword>
<feature type="transmembrane region" description="Helical" evidence="1">
    <location>
        <begin position="318"/>
        <end position="338"/>
    </location>
</feature>
<dbReference type="InterPro" id="IPR002656">
    <property type="entry name" value="Acyl_transf_3_dom"/>
</dbReference>
<keyword evidence="1" id="KW-0472">Membrane</keyword>
<evidence type="ECO:0000259" key="2">
    <source>
        <dbReference type="Pfam" id="PF01757"/>
    </source>
</evidence>
<feature type="domain" description="Acyltransferase 3" evidence="2">
    <location>
        <begin position="26"/>
        <end position="312"/>
    </location>
</feature>
<feature type="transmembrane region" description="Helical" evidence="1">
    <location>
        <begin position="406"/>
        <end position="425"/>
    </location>
</feature>
<keyword evidence="1" id="KW-0812">Transmembrane</keyword>
<dbReference type="Pfam" id="PF01757">
    <property type="entry name" value="Acyl_transf_3"/>
    <property type="match status" value="1"/>
</dbReference>
<evidence type="ECO:0000256" key="1">
    <source>
        <dbReference type="SAM" id="Phobius"/>
    </source>
</evidence>
<gene>
    <name evidence="3" type="ORF">NEF87_000018</name>
</gene>
<reference evidence="3" key="1">
    <citation type="submission" date="2022-09" db="EMBL/GenBank/DDBJ databases">
        <title>Actin cytoskeleton and complex cell architecture in an #Asgard archaeon.</title>
        <authorList>
            <person name="Ponce Toledo R.I."/>
            <person name="Schleper C."/>
            <person name="Rodrigues Oliveira T."/>
            <person name="Wollweber F."/>
            <person name="Xu J."/>
            <person name="Rittmann S."/>
            <person name="Klingl A."/>
            <person name="Pilhofer M."/>
        </authorList>
    </citation>
    <scope>NUCLEOTIDE SEQUENCE</scope>
    <source>
        <strain evidence="3">B-35</strain>
    </source>
</reference>
<feature type="transmembrane region" description="Helical" evidence="1">
    <location>
        <begin position="222"/>
        <end position="241"/>
    </location>
</feature>
<feature type="transmembrane region" description="Helical" evidence="1">
    <location>
        <begin position="183"/>
        <end position="202"/>
    </location>
</feature>
<dbReference type="Proteomes" id="UP001208689">
    <property type="component" value="Chromosome"/>
</dbReference>
<proteinExistence type="predicted"/>
<feature type="transmembrane region" description="Helical" evidence="1">
    <location>
        <begin position="60"/>
        <end position="77"/>
    </location>
</feature>
<accession>A0ABY6HJN9</accession>
<sequence>MEKIDDSNSFISEKKPVDDLPKGYFQLDLLKAIMILLVIVDHTVPAGLIHPYGNTLWERISIPVFLIVMGMNMGFSFQKKNQSTLRDLYTKKYFIGKIIRYFAPFIIAWIVSTIIGVFAFYNGSFSQMINERFSTTGSWGEFQYLLGILPYSGPGNWFISVVIQSIIFLPLLYYFYKKSPKWTLLLTFIFDAAIQLALYTWIGPNYLISSMEEYIIYWHKRVWIALSFIRYVFPVTLGFWFSEGFTLRKEISNKHFSNDKKFLLLSGAILILFVLTILAIQPNFFSVGYFLIGMFFIISLLLMWNFAEHKQNFLKRELPIHIGLVIFGGGLITLYTELIENGSPLILKLLLYFGILVAYALPIILTLFWKKDNRNGFIWSFFMISLIYITNYQFRGLRIEFLFGDYQLMVYGYSALWILLVMHFVPNNPNGRLFDGIRMVGRSTYHILFIQIIVLAIFTGIWGTSYFEGELATNWFNGVATGEIISFYVFLYLLICWIICIPIGVLWYWGEGKVIEAIKRKGDSKD</sequence>
<evidence type="ECO:0000313" key="3">
    <source>
        <dbReference type="EMBL" id="UYP43733.1"/>
    </source>
</evidence>
<protein>
    <recommendedName>
        <fullName evidence="2">Acyltransferase 3 domain-containing protein</fullName>
    </recommendedName>
</protein>